<keyword evidence="4" id="KW-1185">Reference proteome</keyword>
<evidence type="ECO:0000313" key="3">
    <source>
        <dbReference type="EMBL" id="QPP06566.1"/>
    </source>
</evidence>
<dbReference type="InterPro" id="IPR015330">
    <property type="entry name" value="DNA_primase/pol_bifunc_N"/>
</dbReference>
<dbReference type="AlphaFoldDB" id="A0A7T1WRJ4"/>
<evidence type="ECO:0000313" key="4">
    <source>
        <dbReference type="Proteomes" id="UP000595046"/>
    </source>
</evidence>
<dbReference type="Proteomes" id="UP000595046">
    <property type="component" value="Chromosome"/>
</dbReference>
<organism evidence="3 4">
    <name type="scientific">Streptomyces bathyalis</name>
    <dbReference type="NCBI Taxonomy" id="2710756"/>
    <lineage>
        <taxon>Bacteria</taxon>
        <taxon>Bacillati</taxon>
        <taxon>Actinomycetota</taxon>
        <taxon>Actinomycetes</taxon>
        <taxon>Kitasatosporales</taxon>
        <taxon>Streptomycetaceae</taxon>
        <taxon>Streptomyces</taxon>
    </lineage>
</organism>
<feature type="region of interest" description="Disordered" evidence="1">
    <location>
        <begin position="172"/>
        <end position="192"/>
    </location>
</feature>
<evidence type="ECO:0000256" key="1">
    <source>
        <dbReference type="SAM" id="MobiDB-lite"/>
    </source>
</evidence>
<sequence>MQMMSKRGIQWLSASADDPEVCREHWAADPRAPYPLSAGRYFDVVSVAQRVGLETFEQLTRHNMPMGPVMMDRSARRTGFFLPSGQRERFARMVLNETTDALSYRYLDEGSVIVAPGPMPLSADRYAWLRAPTRRPEATPARVAALAAMLVATSALVDRAEQYERERVDLEATLGEPPGQLEAVSPEAAHEL</sequence>
<dbReference type="Pfam" id="PF09250">
    <property type="entry name" value="Prim-Pol"/>
    <property type="match status" value="1"/>
</dbReference>
<feature type="domain" description="DNA primase/polymerase bifunctional N-terminal" evidence="2">
    <location>
        <begin position="10"/>
        <end position="140"/>
    </location>
</feature>
<dbReference type="KEGG" id="sbat:G4Z16_09315"/>
<gene>
    <name evidence="3" type="ORF">G4Z16_09315</name>
</gene>
<accession>A0A7T1WRJ4</accession>
<proteinExistence type="predicted"/>
<dbReference type="EMBL" id="CP048882">
    <property type="protein sequence ID" value="QPP06566.1"/>
    <property type="molecule type" value="Genomic_DNA"/>
</dbReference>
<name>A0A7T1WRJ4_9ACTN</name>
<evidence type="ECO:0000259" key="2">
    <source>
        <dbReference type="Pfam" id="PF09250"/>
    </source>
</evidence>
<reference evidence="4" key="1">
    <citation type="submission" date="2020-02" db="EMBL/GenBank/DDBJ databases">
        <title>Streptomyces sp. ASO4wet.</title>
        <authorList>
            <person name="Risdian C."/>
            <person name="Landwehr W."/>
            <person name="Schupp P."/>
            <person name="Wink J."/>
        </authorList>
    </citation>
    <scope>NUCLEOTIDE SEQUENCE [LARGE SCALE GENOMIC DNA]</scope>
    <source>
        <strain evidence="4">ASO4wet</strain>
    </source>
</reference>
<protein>
    <recommendedName>
        <fullName evidence="2">DNA primase/polymerase bifunctional N-terminal domain-containing protein</fullName>
    </recommendedName>
</protein>